<dbReference type="PANTHER" id="PTHR43065:SF34">
    <property type="entry name" value="SPORULATION KINASE A"/>
    <property type="match status" value="1"/>
</dbReference>
<dbReference type="InterPro" id="IPR000700">
    <property type="entry name" value="PAS-assoc_C"/>
</dbReference>
<sequence length="460" mass="52822">MNHNDGDKFNILDKITDGFYILDDKWNYIYLNNTAEKILNRTKEELLGKCIWNVFEDAVYLPLYNKYMVAVQENKSVEFDFYYPSMKSWFEVRAYPTDEGLSVLFLDITNKKNISITKEQYYQSLFANNPDAVYIMDLNGHFTSINDAVDTLAGYKKQELIGKNYGSLVVDEDYKKVRTFFEQAKEGKPQHFETRIIHKTRRIVYCSITNIPIIIDGKLIGIYGIAKDITLQKVAEDNLEKAEKLSIVGQLSASIAHEIRNPLTTLKGFLQLLEGEEGNVGNEGNYFKIMLEEMDRIDLITSELLFLAKPQAVEYYYEDINAILKDVILLLQSEALMNDIDIQFEYQSVKPIYCVKNQIKQVFINIIKNAMESMSHKGVIKVKLIDYDHDTIIIEVDDQGCGISEELAPQIGLPFYSTKERGTGLGMVTTYKIIQEHGGKINFESEKGVGTTFRIYLPKD</sequence>
<dbReference type="InterPro" id="IPR000014">
    <property type="entry name" value="PAS"/>
</dbReference>
<evidence type="ECO:0000256" key="8">
    <source>
        <dbReference type="ARBA" id="ARBA00023012"/>
    </source>
</evidence>
<dbReference type="InterPro" id="IPR003661">
    <property type="entry name" value="HisK_dim/P_dom"/>
</dbReference>
<dbReference type="NCBIfam" id="TIGR00229">
    <property type="entry name" value="sensory_box"/>
    <property type="match status" value="1"/>
</dbReference>
<feature type="domain" description="PAC" evidence="11">
    <location>
        <begin position="190"/>
        <end position="241"/>
    </location>
</feature>
<dbReference type="SUPFAM" id="SSF55874">
    <property type="entry name" value="ATPase domain of HSP90 chaperone/DNA topoisomerase II/histidine kinase"/>
    <property type="match status" value="1"/>
</dbReference>
<dbReference type="SMART" id="SM00388">
    <property type="entry name" value="HisKA"/>
    <property type="match status" value="1"/>
</dbReference>
<comment type="catalytic activity">
    <reaction evidence="1">
        <text>ATP + protein L-histidine = ADP + protein N-phospho-L-histidine.</text>
        <dbReference type="EC" id="2.7.13.3"/>
    </reaction>
</comment>
<evidence type="ECO:0000259" key="10">
    <source>
        <dbReference type="PROSITE" id="PS50112"/>
    </source>
</evidence>
<keyword evidence="4" id="KW-0808">Transferase</keyword>
<evidence type="ECO:0000256" key="6">
    <source>
        <dbReference type="ARBA" id="ARBA00022777"/>
    </source>
</evidence>
<keyword evidence="3" id="KW-0597">Phosphoprotein</keyword>
<dbReference type="SUPFAM" id="SSF55785">
    <property type="entry name" value="PYP-like sensor domain (PAS domain)"/>
    <property type="match status" value="2"/>
</dbReference>
<dbReference type="Gene3D" id="3.30.450.20">
    <property type="entry name" value="PAS domain"/>
    <property type="match status" value="2"/>
</dbReference>
<evidence type="ECO:0000256" key="2">
    <source>
        <dbReference type="ARBA" id="ARBA00012438"/>
    </source>
</evidence>
<evidence type="ECO:0000256" key="3">
    <source>
        <dbReference type="ARBA" id="ARBA00022553"/>
    </source>
</evidence>
<dbReference type="Pfam" id="PF00512">
    <property type="entry name" value="HisKA"/>
    <property type="match status" value="1"/>
</dbReference>
<dbReference type="SUPFAM" id="SSF47384">
    <property type="entry name" value="Homodimeric domain of signal transducing histidine kinase"/>
    <property type="match status" value="1"/>
</dbReference>
<dbReference type="InterPro" id="IPR003594">
    <property type="entry name" value="HATPase_dom"/>
</dbReference>
<organism evidence="12 13">
    <name type="scientific">Evansella alkalicola</name>
    <dbReference type="NCBI Taxonomy" id="745819"/>
    <lineage>
        <taxon>Bacteria</taxon>
        <taxon>Bacillati</taxon>
        <taxon>Bacillota</taxon>
        <taxon>Bacilli</taxon>
        <taxon>Bacillales</taxon>
        <taxon>Bacillaceae</taxon>
        <taxon>Evansella</taxon>
    </lineage>
</organism>
<keyword evidence="13" id="KW-1185">Reference proteome</keyword>
<dbReference type="Gene3D" id="3.30.565.10">
    <property type="entry name" value="Histidine kinase-like ATPase, C-terminal domain"/>
    <property type="match status" value="1"/>
</dbReference>
<evidence type="ECO:0000313" key="12">
    <source>
        <dbReference type="EMBL" id="MBU9723377.1"/>
    </source>
</evidence>
<dbReference type="CDD" id="cd00130">
    <property type="entry name" value="PAS"/>
    <property type="match status" value="2"/>
</dbReference>
<comment type="caution">
    <text evidence="12">The sequence shown here is derived from an EMBL/GenBank/DDBJ whole genome shotgun (WGS) entry which is preliminary data.</text>
</comment>
<protein>
    <recommendedName>
        <fullName evidence="2">histidine kinase</fullName>
        <ecNumber evidence="2">2.7.13.3</ecNumber>
    </recommendedName>
</protein>
<accession>A0ABS6JXR5</accession>
<dbReference type="SMART" id="SM00387">
    <property type="entry name" value="HATPase_c"/>
    <property type="match status" value="1"/>
</dbReference>
<dbReference type="PRINTS" id="PR00344">
    <property type="entry name" value="BCTRLSENSOR"/>
</dbReference>
<dbReference type="RefSeq" id="WP_088074533.1">
    <property type="nucleotide sequence ID" value="NZ_JAHQCR010000075.1"/>
</dbReference>
<dbReference type="PANTHER" id="PTHR43065">
    <property type="entry name" value="SENSOR HISTIDINE KINASE"/>
    <property type="match status" value="1"/>
</dbReference>
<name>A0ABS6JXR5_9BACI</name>
<keyword evidence="6" id="KW-0418">Kinase</keyword>
<evidence type="ECO:0000256" key="1">
    <source>
        <dbReference type="ARBA" id="ARBA00000085"/>
    </source>
</evidence>
<evidence type="ECO:0000256" key="5">
    <source>
        <dbReference type="ARBA" id="ARBA00022741"/>
    </source>
</evidence>
<dbReference type="PROSITE" id="PS50113">
    <property type="entry name" value="PAC"/>
    <property type="match status" value="1"/>
</dbReference>
<evidence type="ECO:0000259" key="9">
    <source>
        <dbReference type="PROSITE" id="PS50109"/>
    </source>
</evidence>
<dbReference type="InterPro" id="IPR013656">
    <property type="entry name" value="PAS_4"/>
</dbReference>
<dbReference type="InterPro" id="IPR036097">
    <property type="entry name" value="HisK_dim/P_sf"/>
</dbReference>
<dbReference type="InterPro" id="IPR005467">
    <property type="entry name" value="His_kinase_dom"/>
</dbReference>
<feature type="domain" description="Histidine kinase" evidence="9">
    <location>
        <begin position="254"/>
        <end position="460"/>
    </location>
</feature>
<dbReference type="Proteomes" id="UP000790580">
    <property type="component" value="Unassembled WGS sequence"/>
</dbReference>
<dbReference type="PROSITE" id="PS50109">
    <property type="entry name" value="HIS_KIN"/>
    <property type="match status" value="1"/>
</dbReference>
<dbReference type="SMART" id="SM00091">
    <property type="entry name" value="PAS"/>
    <property type="match status" value="2"/>
</dbReference>
<dbReference type="Pfam" id="PF08448">
    <property type="entry name" value="PAS_4"/>
    <property type="match status" value="1"/>
</dbReference>
<gene>
    <name evidence="12" type="ORF">KS407_18320</name>
</gene>
<dbReference type="Gene3D" id="1.10.287.130">
    <property type="match status" value="1"/>
</dbReference>
<dbReference type="PROSITE" id="PS50112">
    <property type="entry name" value="PAS"/>
    <property type="match status" value="2"/>
</dbReference>
<dbReference type="CDD" id="cd00082">
    <property type="entry name" value="HisKA"/>
    <property type="match status" value="1"/>
</dbReference>
<evidence type="ECO:0000256" key="7">
    <source>
        <dbReference type="ARBA" id="ARBA00022840"/>
    </source>
</evidence>
<dbReference type="InterPro" id="IPR035965">
    <property type="entry name" value="PAS-like_dom_sf"/>
</dbReference>
<keyword evidence="7" id="KW-0067">ATP-binding</keyword>
<keyword evidence="8" id="KW-0902">Two-component regulatory system</keyword>
<dbReference type="Pfam" id="PF02518">
    <property type="entry name" value="HATPase_c"/>
    <property type="match status" value="1"/>
</dbReference>
<dbReference type="InterPro" id="IPR004358">
    <property type="entry name" value="Sig_transdc_His_kin-like_C"/>
</dbReference>
<evidence type="ECO:0000259" key="11">
    <source>
        <dbReference type="PROSITE" id="PS50113"/>
    </source>
</evidence>
<dbReference type="InterPro" id="IPR036890">
    <property type="entry name" value="HATPase_C_sf"/>
</dbReference>
<dbReference type="Pfam" id="PF13426">
    <property type="entry name" value="PAS_9"/>
    <property type="match status" value="1"/>
</dbReference>
<dbReference type="EC" id="2.7.13.3" evidence="2"/>
<feature type="domain" description="PAS" evidence="10">
    <location>
        <begin position="118"/>
        <end position="188"/>
    </location>
</feature>
<evidence type="ECO:0000256" key="4">
    <source>
        <dbReference type="ARBA" id="ARBA00022679"/>
    </source>
</evidence>
<reference evidence="12 13" key="1">
    <citation type="submission" date="2021-06" db="EMBL/GenBank/DDBJ databases">
        <title>Bacillus sp. RD4P76, an endophyte from a halophyte.</title>
        <authorList>
            <person name="Sun J.-Q."/>
        </authorList>
    </citation>
    <scope>NUCLEOTIDE SEQUENCE [LARGE SCALE GENOMIC DNA]</scope>
    <source>
        <strain evidence="12 13">JCM 17098</strain>
    </source>
</reference>
<proteinExistence type="predicted"/>
<feature type="domain" description="PAS" evidence="10">
    <location>
        <begin position="11"/>
        <end position="49"/>
    </location>
</feature>
<dbReference type="EMBL" id="JAHQCR010000075">
    <property type="protein sequence ID" value="MBU9723377.1"/>
    <property type="molecule type" value="Genomic_DNA"/>
</dbReference>
<evidence type="ECO:0000313" key="13">
    <source>
        <dbReference type="Proteomes" id="UP000790580"/>
    </source>
</evidence>
<keyword evidence="5" id="KW-0547">Nucleotide-binding</keyword>